<dbReference type="RefSeq" id="WP_111592057.1">
    <property type="nucleotide sequence ID" value="NZ_QLMA01000003.1"/>
</dbReference>
<dbReference type="Gene3D" id="2.180.10.10">
    <property type="entry name" value="RHS repeat-associated core"/>
    <property type="match status" value="1"/>
</dbReference>
<dbReference type="OrthoDB" id="1336154at2"/>
<dbReference type="EMBL" id="QLMA01000003">
    <property type="protein sequence ID" value="RAJ83409.1"/>
    <property type="molecule type" value="Genomic_DNA"/>
</dbReference>
<dbReference type="AlphaFoldDB" id="A0A327W2D3"/>
<gene>
    <name evidence="1" type="ORF">CLV59_103376</name>
</gene>
<organism evidence="1 2">
    <name type="scientific">Chitinophaga dinghuensis</name>
    <dbReference type="NCBI Taxonomy" id="1539050"/>
    <lineage>
        <taxon>Bacteria</taxon>
        <taxon>Pseudomonadati</taxon>
        <taxon>Bacteroidota</taxon>
        <taxon>Chitinophagia</taxon>
        <taxon>Chitinophagales</taxon>
        <taxon>Chitinophagaceae</taxon>
        <taxon>Chitinophaga</taxon>
    </lineage>
</organism>
<accession>A0A327W2D3</accession>
<protein>
    <submittedName>
        <fullName evidence="1">Uncharacterized protein</fullName>
    </submittedName>
</protein>
<name>A0A327W2D3_9BACT</name>
<reference evidence="1 2" key="1">
    <citation type="submission" date="2018-06" db="EMBL/GenBank/DDBJ databases">
        <title>Genomic Encyclopedia of Archaeal and Bacterial Type Strains, Phase II (KMG-II): from individual species to whole genera.</title>
        <authorList>
            <person name="Goeker M."/>
        </authorList>
    </citation>
    <scope>NUCLEOTIDE SEQUENCE [LARGE SCALE GENOMIC DNA]</scope>
    <source>
        <strain evidence="1 2">DSM 29821</strain>
    </source>
</reference>
<keyword evidence="2" id="KW-1185">Reference proteome</keyword>
<evidence type="ECO:0000313" key="2">
    <source>
        <dbReference type="Proteomes" id="UP000249819"/>
    </source>
</evidence>
<dbReference type="PROSITE" id="PS51257">
    <property type="entry name" value="PROKAR_LIPOPROTEIN"/>
    <property type="match status" value="1"/>
</dbReference>
<comment type="caution">
    <text evidence="1">The sequence shown here is derived from an EMBL/GenBank/DDBJ whole genome shotgun (WGS) entry which is preliminary data.</text>
</comment>
<proteinExistence type="predicted"/>
<evidence type="ECO:0000313" key="1">
    <source>
        <dbReference type="EMBL" id="RAJ83409.1"/>
    </source>
</evidence>
<dbReference type="Proteomes" id="UP000249819">
    <property type="component" value="Unassembled WGS sequence"/>
</dbReference>
<sequence>MKNLLTLAFLGAAISLSSCSSKKEDPKPPVDPIVTPPKSCMLASVTGIFNPDQYMTFGPVKFKYDEKGRIIQSDWGLPVNVTYGDNTVTMKTLASNNNVIESRIYILDKNTQKPKYALVSTFMANGEPLGMDSVSFVYDNQGRLLREVPYGYGQTSTQRDSTVYTYDQNGNISEMILGGEKMTYTYTDKAYSPAARWLGYVPKQFALFLPFGDEVKNNIKHITISQLRPRDYDKLYTDLEYSYVYDKWGTRLDTVYMDYKMINGTTGRCHFNIENNCK</sequence>